<dbReference type="InterPro" id="IPR010281">
    <property type="entry name" value="DUF885"/>
</dbReference>
<keyword evidence="2" id="KW-1185">Reference proteome</keyword>
<reference evidence="1 2" key="1">
    <citation type="journal article" date="2016" name="Int. J. Syst. Evol. Microbiol.">
        <title>Tessaracoccus flavus sp. nov., isolated from the drainage system of a lindane-producing factory.</title>
        <authorList>
            <person name="Kumari R."/>
            <person name="Singh P."/>
            <person name="Schumann P."/>
            <person name="Lal R."/>
        </authorList>
    </citation>
    <scope>NUCLEOTIDE SEQUENCE [LARGE SCALE GENOMIC DNA]</scope>
    <source>
        <strain evidence="1 2">RP1T</strain>
    </source>
</reference>
<dbReference type="PANTHER" id="PTHR33361:SF2">
    <property type="entry name" value="DUF885 DOMAIN-CONTAINING PROTEIN"/>
    <property type="match status" value="1"/>
</dbReference>
<dbReference type="Proteomes" id="UP000188324">
    <property type="component" value="Chromosome"/>
</dbReference>
<dbReference type="STRING" id="1610493.RPIT_13310"/>
<protein>
    <submittedName>
        <fullName evidence="1">Uncharacterized protein</fullName>
    </submittedName>
</protein>
<dbReference type="RefSeq" id="WP_077343876.1">
    <property type="nucleotide sequence ID" value="NZ_CP019605.1"/>
</dbReference>
<dbReference type="AlphaFoldDB" id="A0A1Q2CHT2"/>
<dbReference type="EMBL" id="CP019605">
    <property type="protein sequence ID" value="AQP45667.1"/>
    <property type="molecule type" value="Genomic_DNA"/>
</dbReference>
<gene>
    <name evidence="1" type="ORF">RPIT_13310</name>
</gene>
<dbReference type="KEGG" id="tfl:RPIT_13310"/>
<sequence length="551" mass="60795">MTDRTPTPLDAVADAYVDTIARLSPMTATSIGVPGDNRALDDFSPAGHSARAEAAREALRQVDATPATDDVDRVTAAAMRERLGLELELHEAGEDLGDLNNIASPLQGIRDVFDLMPTDTDEQWADIAARMQAVPAAIDGYLESLRLAADRGGPFPAQRQVRLGITQAEELAGTNSFWTTFAESAVVEEPLTSELLDGAAAARGAYRTLADGLRDLAHHAPADDAVGRERYQRFSRAFLGATVDLDETYEWGLAELARIVAEQEDVAVQLYGEGTSVEEAMRRLNDDPTRQLHGTAALQRWMQETSDAAVADLADVHFDIPEPIRTLECRIAPTQNGGIYYTGPSADFSRPGRMWWSVPPGVERFSTWTEKTTVYHEGVPGHHLQIAQTVYRSSLLNKWRRLACWVSGHGEGWALYAERLMADLGYLDDPGDRMGMLDSQRLRASRVVVDIGVHLAKDCPEQWGGGTWDEAKAWQFLKANVAMDESFLRFELDRYLGWPGQAPSYKVGQRLWEQARDAAAERDGEGFDLKAFHRRALDLGSVGLDVMREAL</sequence>
<dbReference type="Pfam" id="PF05960">
    <property type="entry name" value="DUF885"/>
    <property type="match status" value="1"/>
</dbReference>
<dbReference type="PANTHER" id="PTHR33361">
    <property type="entry name" value="GLR0591 PROTEIN"/>
    <property type="match status" value="1"/>
</dbReference>
<dbReference type="OrthoDB" id="9760040at2"/>
<proteinExistence type="predicted"/>
<name>A0A1Q2CHT2_9ACTN</name>
<evidence type="ECO:0000313" key="1">
    <source>
        <dbReference type="EMBL" id="AQP45667.1"/>
    </source>
</evidence>
<evidence type="ECO:0000313" key="2">
    <source>
        <dbReference type="Proteomes" id="UP000188324"/>
    </source>
</evidence>
<accession>A0A1Q2CHT2</accession>
<organism evidence="1 2">
    <name type="scientific">Tessaracoccus flavus</name>
    <dbReference type="NCBI Taxonomy" id="1610493"/>
    <lineage>
        <taxon>Bacteria</taxon>
        <taxon>Bacillati</taxon>
        <taxon>Actinomycetota</taxon>
        <taxon>Actinomycetes</taxon>
        <taxon>Propionibacteriales</taxon>
        <taxon>Propionibacteriaceae</taxon>
        <taxon>Tessaracoccus</taxon>
    </lineage>
</organism>